<dbReference type="Proteomes" id="UP000007881">
    <property type="component" value="Chromosome"/>
</dbReference>
<dbReference type="EMBL" id="AP012338">
    <property type="protein sequence ID" value="BAM02495.1"/>
    <property type="molecule type" value="Genomic_DNA"/>
</dbReference>
<dbReference type="RefSeq" id="WP_014435715.1">
    <property type="nucleotide sequence ID" value="NC_017080.1"/>
</dbReference>
<evidence type="ECO:0000313" key="2">
    <source>
        <dbReference type="Proteomes" id="UP000007881"/>
    </source>
</evidence>
<dbReference type="KEGG" id="phm:PSMK_03360"/>
<keyword evidence="2" id="KW-1185">Reference proteome</keyword>
<name>I0IB57_PHYMF</name>
<dbReference type="AlphaFoldDB" id="I0IB57"/>
<gene>
    <name evidence="1" type="ordered locus">PSMK_03360</name>
</gene>
<reference evidence="1 2" key="1">
    <citation type="submission" date="2012-02" db="EMBL/GenBank/DDBJ databases">
        <title>Complete genome sequence of Phycisphaera mikurensis NBRC 102666.</title>
        <authorList>
            <person name="Ankai A."/>
            <person name="Hosoyama A."/>
            <person name="Terui Y."/>
            <person name="Sekine M."/>
            <person name="Fukai R."/>
            <person name="Kato Y."/>
            <person name="Nakamura S."/>
            <person name="Yamada-Narita S."/>
            <person name="Kawakoshi A."/>
            <person name="Fukunaga Y."/>
            <person name="Yamazaki S."/>
            <person name="Fujita N."/>
        </authorList>
    </citation>
    <scope>NUCLEOTIDE SEQUENCE [LARGE SCALE GENOMIC DNA]</scope>
    <source>
        <strain evidence="2">NBRC 102666 / KCTC 22515 / FYK2301M01</strain>
    </source>
</reference>
<evidence type="ECO:0000313" key="1">
    <source>
        <dbReference type="EMBL" id="BAM02495.1"/>
    </source>
</evidence>
<dbReference type="HOGENOM" id="CLU_2827433_0_0_0"/>
<dbReference type="STRING" id="1142394.PSMK_03360"/>
<proteinExistence type="predicted"/>
<organism evidence="1 2">
    <name type="scientific">Phycisphaera mikurensis (strain NBRC 102666 / KCTC 22515 / FYK2301M01)</name>
    <dbReference type="NCBI Taxonomy" id="1142394"/>
    <lineage>
        <taxon>Bacteria</taxon>
        <taxon>Pseudomonadati</taxon>
        <taxon>Planctomycetota</taxon>
        <taxon>Phycisphaerae</taxon>
        <taxon>Phycisphaerales</taxon>
        <taxon>Phycisphaeraceae</taxon>
        <taxon>Phycisphaera</taxon>
    </lineage>
</organism>
<sequence length="66" mass="6383">MAELLASGAPAARAAPARPEVVAGIGRRLTPANPRGIAVDSVFLVRSPAGGLRPTPAGASTGAVPA</sequence>
<protein>
    <submittedName>
        <fullName evidence="1">Uncharacterized protein</fullName>
    </submittedName>
</protein>
<accession>I0IB57</accession>